<dbReference type="SUPFAM" id="SSF53474">
    <property type="entry name" value="alpha/beta-Hydrolases"/>
    <property type="match status" value="1"/>
</dbReference>
<dbReference type="InterPro" id="IPR029058">
    <property type="entry name" value="AB_hydrolase_fold"/>
</dbReference>
<gene>
    <name evidence="2" type="ORF">AEST_12920</name>
</gene>
<protein>
    <recommendedName>
        <fullName evidence="1">Serine aminopeptidase S33 domain-containing protein</fullName>
    </recommendedName>
</protein>
<feature type="domain" description="Serine aminopeptidase S33" evidence="1">
    <location>
        <begin position="109"/>
        <end position="234"/>
    </location>
</feature>
<dbReference type="EMBL" id="ALAB01000011">
    <property type="protein sequence ID" value="EJI85890.1"/>
    <property type="molecule type" value="Genomic_DNA"/>
</dbReference>
<dbReference type="AlphaFoldDB" id="J1YDD2"/>
<comment type="caution">
    <text evidence="2">The sequence shown here is derived from an EMBL/GenBank/DDBJ whole genome shotgun (WGS) entry which is preliminary data.</text>
</comment>
<proteinExistence type="predicted"/>
<organism evidence="2 3">
    <name type="scientific">Alishewanella aestuarii B11</name>
    <dbReference type="NCBI Taxonomy" id="1197174"/>
    <lineage>
        <taxon>Bacteria</taxon>
        <taxon>Pseudomonadati</taxon>
        <taxon>Pseudomonadota</taxon>
        <taxon>Gammaproteobacteria</taxon>
        <taxon>Alteromonadales</taxon>
        <taxon>Alteromonadaceae</taxon>
        <taxon>Alishewanella</taxon>
    </lineage>
</organism>
<keyword evidence="3" id="KW-1185">Reference proteome</keyword>
<dbReference type="Gene3D" id="3.40.50.1820">
    <property type="entry name" value="alpha/beta hydrolase"/>
    <property type="match status" value="1"/>
</dbReference>
<evidence type="ECO:0000259" key="1">
    <source>
        <dbReference type="Pfam" id="PF12146"/>
    </source>
</evidence>
<evidence type="ECO:0000313" key="3">
    <source>
        <dbReference type="Proteomes" id="UP000012043"/>
    </source>
</evidence>
<dbReference type="InterPro" id="IPR022742">
    <property type="entry name" value="Hydrolase_4"/>
</dbReference>
<accession>J1YDD2</accession>
<evidence type="ECO:0000313" key="2">
    <source>
        <dbReference type="EMBL" id="EJI85890.1"/>
    </source>
</evidence>
<name>J1YDD2_9ALTE</name>
<reference evidence="2 3" key="1">
    <citation type="journal article" date="2012" name="J. Bacteriol.">
        <title>Genome Sequence of Pectin-Degrading Alishewanella aestuarii Strain B11T, Isolated from Tidal Flat Sediment.</title>
        <authorList>
            <person name="Jung J."/>
            <person name="Choi S."/>
            <person name="Chun J."/>
            <person name="Park W."/>
        </authorList>
    </citation>
    <scope>NUCLEOTIDE SEQUENCE [LARGE SCALE GENOMIC DNA]</scope>
    <source>
        <strain evidence="2 3">B11</strain>
    </source>
</reference>
<dbReference type="RefSeq" id="WP_008607857.1">
    <property type="nucleotide sequence ID" value="NZ_ALAB01000011.1"/>
</dbReference>
<dbReference type="PATRIC" id="fig|1197174.4.peg.1263"/>
<sequence>MRYLIAVLVLSQLLGCAAFIERKLTSAQSTSEYLPIVLQHFYQQQHYCLSASKNEQVHCLHYYDLSVEKSLEDNNFNVNYDYHFIDDTRLIDNVTFSLNIQDELAPLAVIFPGYTMHAAEMINYAAWLNDIGFFPIIADGPTYQQPFDFGLRYADLLAKILAERYPERPVLLVGFSMGTSSIEPFMNQHPKVLGAIAIAPMQDFKTVGNTVFARAKQRRLLLRLIPQASVEQALTNILEINQLDSETLNFNYSAARLNQPVLVFSGEFDWIAPAINLEDDANITHIQLPYTNHFMLDHPWPEIRTQTERWIEKEQLPFNQVGREKSEFRASEQGQEAGL</sequence>
<dbReference type="Proteomes" id="UP000012043">
    <property type="component" value="Unassembled WGS sequence"/>
</dbReference>
<dbReference type="Pfam" id="PF12146">
    <property type="entry name" value="Hydrolase_4"/>
    <property type="match status" value="1"/>
</dbReference>